<dbReference type="GO" id="GO:0003677">
    <property type="term" value="F:DNA binding"/>
    <property type="evidence" value="ECO:0007669"/>
    <property type="project" value="InterPro"/>
</dbReference>
<dbReference type="GO" id="GO:0008270">
    <property type="term" value="F:zinc ion binding"/>
    <property type="evidence" value="ECO:0007669"/>
    <property type="project" value="InterPro"/>
</dbReference>
<feature type="region of interest" description="Disordered" evidence="3">
    <location>
        <begin position="32"/>
        <end position="67"/>
    </location>
</feature>
<dbReference type="InterPro" id="IPR050613">
    <property type="entry name" value="Sec_Metabolite_Reg"/>
</dbReference>
<dbReference type="PANTHER" id="PTHR31001:SF74">
    <property type="entry name" value="ZN(II)2CYS6 TRANSCRIPTION FACTOR (EUROFUNG)"/>
    <property type="match status" value="1"/>
</dbReference>
<dbReference type="PANTHER" id="PTHR31001">
    <property type="entry name" value="UNCHARACTERIZED TRANSCRIPTIONAL REGULATORY PROTEIN"/>
    <property type="match status" value="1"/>
</dbReference>
<dbReference type="AlphaFoldDB" id="A0A7D8UY62"/>
<proteinExistence type="predicted"/>
<accession>A0A7D8UY62</accession>
<reference evidence="5 6" key="1">
    <citation type="submission" date="2018-05" db="EMBL/GenBank/DDBJ databases">
        <title>Whole genome sequencing for identification of molecular markers to develop diagnostic detection tools for the regulated plant pathogen Lachnellula willkommii.</title>
        <authorList>
            <person name="Giroux E."/>
            <person name="Bilodeau G."/>
        </authorList>
    </citation>
    <scope>NUCLEOTIDE SEQUENCE [LARGE SCALE GENOMIC DNA]</scope>
    <source>
        <strain evidence="5 6">CBS 625.97</strain>
    </source>
</reference>
<name>A0A7D8UY62_9HELO</name>
<sequence>MPNSASGISTKINQLEQLVVSLMKTLDTTKQAEQQRAASVETTSSGNTGPIESQEPVSSPISNADDESNLEETFGRIALENSETKFVNSVHWTAILDGIAELKDHFDDDESQAQCAFTDTNVTGPDGPELLYGAMNHISREEILAVIPPRTVVDRLISRYFNAMDIAPAIIHSSTFLKEYERFWESPSTAPVMWLGILFGMMCLAIQFQHLSSKDLGSMCQSPAWPQDPQYVMNIYREKLVQCLVLGKYTKSVPYSVEALLLYFTIEHFRSKDMQTGTWVLMGAISRIAMRMGYHRDATNFPRISPFHGEMRRRAWTMITQLDITTSKAVGLPRMIRDGDADTTEARNLFDEDLDKNMVELPPSRPETVTTPILYLNIKGRLLSALSQIGDQSSFAKTVSYAEVMRLDKLLRDTQAGIPTVLQMRPLSNSINVSTDVIMQRMYLAIIGHSAYCTLHRKYLIPARTDSRYKYSRQACIDSAIELLNYQLLLHEETKPGGHLCEDRWKISAILNHDFLLASTILCLDLDYGIETKNAESNEDQITRESVKIALLGSYNIWLTKCDESLEAQKACEAIRIIMGKSKRDNTTLPEEVSGSIEEVLPEGSFSAQMGTYTFFAQYHWHRLTVNTAPAPASFPPLPQANYPHDFATFPAIYNEAPAYTAPLGENFNDPTNNLIWENWDTQFQGQEDIDNLLNADYGLGVFDDTSLWKDVKM</sequence>
<feature type="compositionally biased region" description="Polar residues" evidence="3">
    <location>
        <begin position="32"/>
        <end position="62"/>
    </location>
</feature>
<keyword evidence="2" id="KW-0539">Nucleus</keyword>
<evidence type="ECO:0000313" key="6">
    <source>
        <dbReference type="Proteomes" id="UP000481288"/>
    </source>
</evidence>
<dbReference type="InterPro" id="IPR007219">
    <property type="entry name" value="XnlR_reg_dom"/>
</dbReference>
<protein>
    <submittedName>
        <fullName evidence="5">Pyrrolocin cluster transcription factor fsdR</fullName>
    </submittedName>
</protein>
<dbReference type="OrthoDB" id="4934715at2759"/>
<evidence type="ECO:0000313" key="5">
    <source>
        <dbReference type="EMBL" id="TVY58991.1"/>
    </source>
</evidence>
<dbReference type="Proteomes" id="UP000481288">
    <property type="component" value="Unassembled WGS sequence"/>
</dbReference>
<gene>
    <name evidence="5" type="primary">prlR_1</name>
    <name evidence="5" type="ORF">LCER1_G000276</name>
</gene>
<dbReference type="Pfam" id="PF04082">
    <property type="entry name" value="Fungal_trans"/>
    <property type="match status" value="1"/>
</dbReference>
<dbReference type="GO" id="GO:0005634">
    <property type="term" value="C:nucleus"/>
    <property type="evidence" value="ECO:0007669"/>
    <property type="project" value="UniProtKB-SubCell"/>
</dbReference>
<dbReference type="SMART" id="SM00906">
    <property type="entry name" value="Fungal_trans"/>
    <property type="match status" value="1"/>
</dbReference>
<evidence type="ECO:0000259" key="4">
    <source>
        <dbReference type="SMART" id="SM00906"/>
    </source>
</evidence>
<evidence type="ECO:0000256" key="1">
    <source>
        <dbReference type="ARBA" id="ARBA00004123"/>
    </source>
</evidence>
<evidence type="ECO:0000256" key="2">
    <source>
        <dbReference type="ARBA" id="ARBA00023242"/>
    </source>
</evidence>
<evidence type="ECO:0000256" key="3">
    <source>
        <dbReference type="SAM" id="MobiDB-lite"/>
    </source>
</evidence>
<dbReference type="CDD" id="cd12148">
    <property type="entry name" value="fungal_TF_MHR"/>
    <property type="match status" value="1"/>
</dbReference>
<organism evidence="5 6">
    <name type="scientific">Lachnellula cervina</name>
    <dbReference type="NCBI Taxonomy" id="1316786"/>
    <lineage>
        <taxon>Eukaryota</taxon>
        <taxon>Fungi</taxon>
        <taxon>Dikarya</taxon>
        <taxon>Ascomycota</taxon>
        <taxon>Pezizomycotina</taxon>
        <taxon>Leotiomycetes</taxon>
        <taxon>Helotiales</taxon>
        <taxon>Lachnaceae</taxon>
        <taxon>Lachnellula</taxon>
    </lineage>
</organism>
<comment type="subcellular location">
    <subcellularLocation>
        <location evidence="1">Nucleus</location>
    </subcellularLocation>
</comment>
<comment type="caution">
    <text evidence="5">The sequence shown here is derived from an EMBL/GenBank/DDBJ whole genome shotgun (WGS) entry which is preliminary data.</text>
</comment>
<feature type="domain" description="Xylanolytic transcriptional activator regulatory" evidence="4">
    <location>
        <begin position="278"/>
        <end position="352"/>
    </location>
</feature>
<dbReference type="GO" id="GO:0006351">
    <property type="term" value="P:DNA-templated transcription"/>
    <property type="evidence" value="ECO:0007669"/>
    <property type="project" value="InterPro"/>
</dbReference>
<keyword evidence="6" id="KW-1185">Reference proteome</keyword>
<dbReference type="EMBL" id="QGMG01000017">
    <property type="protein sequence ID" value="TVY58991.1"/>
    <property type="molecule type" value="Genomic_DNA"/>
</dbReference>